<organism evidence="3 4">
    <name type="scientific">Heterodera trifolii</name>
    <dbReference type="NCBI Taxonomy" id="157864"/>
    <lineage>
        <taxon>Eukaryota</taxon>
        <taxon>Metazoa</taxon>
        <taxon>Ecdysozoa</taxon>
        <taxon>Nematoda</taxon>
        <taxon>Chromadorea</taxon>
        <taxon>Rhabditida</taxon>
        <taxon>Tylenchina</taxon>
        <taxon>Tylenchomorpha</taxon>
        <taxon>Tylenchoidea</taxon>
        <taxon>Heteroderidae</taxon>
        <taxon>Heteroderinae</taxon>
        <taxon>Heterodera</taxon>
    </lineage>
</organism>
<gene>
    <name evidence="3" type="ORF">niasHT_033469</name>
</gene>
<feature type="chain" id="PRO_5044889761" description="Secreted protein" evidence="2">
    <location>
        <begin position="18"/>
        <end position="90"/>
    </location>
</feature>
<proteinExistence type="predicted"/>
<dbReference type="EMBL" id="JBICBT010001044">
    <property type="protein sequence ID" value="KAL3086351.1"/>
    <property type="molecule type" value="Genomic_DNA"/>
</dbReference>
<keyword evidence="2" id="KW-0732">Signal</keyword>
<evidence type="ECO:0000313" key="4">
    <source>
        <dbReference type="Proteomes" id="UP001620626"/>
    </source>
</evidence>
<evidence type="ECO:0000256" key="1">
    <source>
        <dbReference type="SAM" id="MobiDB-lite"/>
    </source>
</evidence>
<protein>
    <recommendedName>
        <fullName evidence="5">Secreted protein</fullName>
    </recommendedName>
</protein>
<accession>A0ABD2J5Z5</accession>
<name>A0ABD2J5Z5_9BILA</name>
<reference evidence="3 4" key="1">
    <citation type="submission" date="2024-10" db="EMBL/GenBank/DDBJ databases">
        <authorList>
            <person name="Kim D."/>
        </authorList>
    </citation>
    <scope>NUCLEOTIDE SEQUENCE [LARGE SCALE GENOMIC DNA]</scope>
    <source>
        <strain evidence="3">BH-2024</strain>
    </source>
</reference>
<evidence type="ECO:0000313" key="3">
    <source>
        <dbReference type="EMBL" id="KAL3086351.1"/>
    </source>
</evidence>
<evidence type="ECO:0008006" key="5">
    <source>
        <dbReference type="Google" id="ProtNLM"/>
    </source>
</evidence>
<comment type="caution">
    <text evidence="3">The sequence shown here is derived from an EMBL/GenBank/DDBJ whole genome shotgun (WGS) entry which is preliminary data.</text>
</comment>
<sequence length="90" mass="10088">MLFPISLFFIFCYRISSLHSFSDWLLIVRHSVISPPLTLCKLIRSPNDAQIFVPGQRGTAEKAHPMGKQRKKQQIGRSRGGGKAKPIPGQ</sequence>
<feature type="signal peptide" evidence="2">
    <location>
        <begin position="1"/>
        <end position="17"/>
    </location>
</feature>
<dbReference type="Proteomes" id="UP001620626">
    <property type="component" value="Unassembled WGS sequence"/>
</dbReference>
<feature type="compositionally biased region" description="Basic residues" evidence="1">
    <location>
        <begin position="65"/>
        <end position="74"/>
    </location>
</feature>
<feature type="region of interest" description="Disordered" evidence="1">
    <location>
        <begin position="56"/>
        <end position="90"/>
    </location>
</feature>
<keyword evidence="4" id="KW-1185">Reference proteome</keyword>
<evidence type="ECO:0000256" key="2">
    <source>
        <dbReference type="SAM" id="SignalP"/>
    </source>
</evidence>
<dbReference type="AlphaFoldDB" id="A0ABD2J5Z5"/>